<protein>
    <recommendedName>
        <fullName evidence="10">Signal peptidase I</fullName>
        <ecNumber evidence="10">3.4.21.89</ecNumber>
    </recommendedName>
</protein>
<dbReference type="GO" id="GO:0009003">
    <property type="term" value="F:signal peptidase activity"/>
    <property type="evidence" value="ECO:0007669"/>
    <property type="project" value="UniProtKB-EC"/>
</dbReference>
<dbReference type="PANTHER" id="PTHR10806:SF6">
    <property type="entry name" value="SIGNAL PEPTIDASE COMPLEX CATALYTIC SUBUNIT SEC11"/>
    <property type="match status" value="1"/>
</dbReference>
<reference evidence="14" key="2">
    <citation type="submission" date="2014-05" db="EMBL/GenBank/DDBJ databases">
        <title>Draft genome sequence of Virgibacillus massiliensis Vm-5.</title>
        <authorList>
            <person name="Khelaifia S."/>
            <person name="Croce O."/>
            <person name="Lagier J.C."/>
            <person name="Raoult D."/>
        </authorList>
    </citation>
    <scope>NUCLEOTIDE SEQUENCE [LARGE SCALE GENOMIC DNA]</scope>
    <source>
        <strain evidence="14">Vm-5</strain>
    </source>
</reference>
<proteinExistence type="predicted"/>
<keyword evidence="2" id="KW-0645">Protease</keyword>
<keyword evidence="14" id="KW-1185">Reference proteome</keyword>
<dbReference type="Proteomes" id="UP000028875">
    <property type="component" value="Unassembled WGS sequence"/>
</dbReference>
<evidence type="ECO:0000256" key="7">
    <source>
        <dbReference type="ARBA" id="ARBA00022989"/>
    </source>
</evidence>
<comment type="caution">
    <text evidence="13">The sequence shown here is derived from an EMBL/GenBank/DDBJ whole genome shotgun (WGS) entry which is preliminary data.</text>
</comment>
<dbReference type="EC" id="3.4.21.89" evidence="10"/>
<feature type="domain" description="Peptidase S26" evidence="12">
    <location>
        <begin position="43"/>
        <end position="91"/>
    </location>
</feature>
<evidence type="ECO:0000256" key="1">
    <source>
        <dbReference type="ARBA" id="ARBA00004648"/>
    </source>
</evidence>
<evidence type="ECO:0000259" key="12">
    <source>
        <dbReference type="Pfam" id="PF10502"/>
    </source>
</evidence>
<evidence type="ECO:0000256" key="5">
    <source>
        <dbReference type="ARBA" id="ARBA00022824"/>
    </source>
</evidence>
<evidence type="ECO:0000256" key="4">
    <source>
        <dbReference type="ARBA" id="ARBA00022801"/>
    </source>
</evidence>
<organism evidence="13 14">
    <name type="scientific">Virgibacillus massiliensis</name>
    <dbReference type="NCBI Taxonomy" id="1462526"/>
    <lineage>
        <taxon>Bacteria</taxon>
        <taxon>Bacillati</taxon>
        <taxon>Bacillota</taxon>
        <taxon>Bacilli</taxon>
        <taxon>Bacillales</taxon>
        <taxon>Bacillaceae</taxon>
        <taxon>Virgibacillus</taxon>
    </lineage>
</organism>
<dbReference type="InterPro" id="IPR001733">
    <property type="entry name" value="Peptidase_S26B"/>
</dbReference>
<dbReference type="InterPro" id="IPR036286">
    <property type="entry name" value="LexA/Signal_pep-like_sf"/>
</dbReference>
<accession>A0A024Q788</accession>
<dbReference type="SUPFAM" id="SSF51306">
    <property type="entry name" value="LexA/Signal peptidase"/>
    <property type="match status" value="1"/>
</dbReference>
<reference evidence="13 14" key="1">
    <citation type="submission" date="2014-03" db="EMBL/GenBank/DDBJ databases">
        <authorList>
            <person name="Urmite Genomes U."/>
        </authorList>
    </citation>
    <scope>NUCLEOTIDE SEQUENCE [LARGE SCALE GENOMIC DNA]</scope>
    <source>
        <strain evidence="13 14">Vm-5</strain>
    </source>
</reference>
<evidence type="ECO:0000313" key="13">
    <source>
        <dbReference type="EMBL" id="CDQ37801.1"/>
    </source>
</evidence>
<dbReference type="OrthoDB" id="1648066at2"/>
<feature type="transmembrane region" description="Helical" evidence="11">
    <location>
        <begin position="151"/>
        <end position="170"/>
    </location>
</feature>
<evidence type="ECO:0000313" key="14">
    <source>
        <dbReference type="Proteomes" id="UP000028875"/>
    </source>
</evidence>
<dbReference type="RefSeq" id="WP_021290327.1">
    <property type="nucleotide sequence ID" value="NZ_BNER01000001.1"/>
</dbReference>
<keyword evidence="7 11" id="KW-1133">Transmembrane helix</keyword>
<evidence type="ECO:0000256" key="8">
    <source>
        <dbReference type="ARBA" id="ARBA00023136"/>
    </source>
</evidence>
<dbReference type="GO" id="GO:0006465">
    <property type="term" value="P:signal peptide processing"/>
    <property type="evidence" value="ECO:0007669"/>
    <property type="project" value="UniProtKB-UniRule"/>
</dbReference>
<dbReference type="InterPro" id="IPR019533">
    <property type="entry name" value="Peptidase_S26"/>
</dbReference>
<evidence type="ECO:0000256" key="9">
    <source>
        <dbReference type="ARBA" id="ARBA00045533"/>
    </source>
</evidence>
<feature type="transmembrane region" description="Helical" evidence="11">
    <location>
        <begin position="14"/>
        <end position="35"/>
    </location>
</feature>
<dbReference type="EMBL" id="CCDP010000001">
    <property type="protein sequence ID" value="CDQ37801.1"/>
    <property type="molecule type" value="Genomic_DNA"/>
</dbReference>
<name>A0A024Q788_9BACI</name>
<comment type="subcellular location">
    <subcellularLocation>
        <location evidence="1">Endoplasmic reticulum membrane</location>
        <topology evidence="1">Single-pass type II membrane protein</topology>
    </subcellularLocation>
</comment>
<dbReference type="Gene3D" id="2.10.109.10">
    <property type="entry name" value="Umud Fragment, subunit A"/>
    <property type="match status" value="1"/>
</dbReference>
<dbReference type="CDD" id="cd06530">
    <property type="entry name" value="S26_SPase_I"/>
    <property type="match status" value="1"/>
</dbReference>
<keyword evidence="8 11" id="KW-0472">Membrane</keyword>
<evidence type="ECO:0000256" key="2">
    <source>
        <dbReference type="ARBA" id="ARBA00022670"/>
    </source>
</evidence>
<dbReference type="InterPro" id="IPR019756">
    <property type="entry name" value="Pept_S26A_signal_pept_1_Ser-AS"/>
</dbReference>
<gene>
    <name evidence="13" type="primary">sipW_1</name>
    <name evidence="13" type="ORF">BN990_00057</name>
</gene>
<dbReference type="Pfam" id="PF10502">
    <property type="entry name" value="Peptidase_S26"/>
    <property type="match status" value="1"/>
</dbReference>
<evidence type="ECO:0000256" key="10">
    <source>
        <dbReference type="NCBIfam" id="TIGR02228"/>
    </source>
</evidence>
<evidence type="ECO:0000256" key="3">
    <source>
        <dbReference type="ARBA" id="ARBA00022692"/>
    </source>
</evidence>
<sequence>MVEIKDKFRRALKILLRLLFVLMVIFVLFIVIQLLRNPGQPPSLFSFQPFTVLSNSMNPTFETGDMVIVKRLEASEIQENDVITFKEAADKYITHRVSEVILQQGDIQFVTKGDNNNVVDETLVSAKNVIGKQVFMIPNVGFISKFISGPVGFFLLILLPFTGYICLEVYERSQKSAKRHPSKQNIKKI</sequence>
<keyword evidence="4" id="KW-0378">Hydrolase</keyword>
<dbReference type="AlphaFoldDB" id="A0A024Q788"/>
<dbReference type="STRING" id="1462526.BN990_00057"/>
<dbReference type="GO" id="GO:0016020">
    <property type="term" value="C:membrane"/>
    <property type="evidence" value="ECO:0007669"/>
    <property type="project" value="UniProtKB-UniRule"/>
</dbReference>
<keyword evidence="3 11" id="KW-0812">Transmembrane</keyword>
<dbReference type="PANTHER" id="PTHR10806">
    <property type="entry name" value="SIGNAL PEPTIDASE COMPLEX CATALYTIC SUBUNIT SEC11"/>
    <property type="match status" value="1"/>
</dbReference>
<evidence type="ECO:0000256" key="11">
    <source>
        <dbReference type="SAM" id="Phobius"/>
    </source>
</evidence>
<dbReference type="PROSITE" id="PS00501">
    <property type="entry name" value="SPASE_I_1"/>
    <property type="match status" value="1"/>
</dbReference>
<dbReference type="GO" id="GO:0004252">
    <property type="term" value="F:serine-type endopeptidase activity"/>
    <property type="evidence" value="ECO:0007669"/>
    <property type="project" value="UniProtKB-UniRule"/>
</dbReference>
<comment type="function">
    <text evidence="9">Catalytic component of the signal peptidase complex (SPC) which catalyzes the cleavage of N-terminal signal sequences from nascent proteins as they are translocated into the lumen of the endoplasmic reticulum. Specifically cleaves N-terminal signal peptides that contain a hydrophobic alpha-helix (h-region) shorter than 18-20 amino acids.</text>
</comment>
<dbReference type="PRINTS" id="PR00728">
    <property type="entry name" value="SIGNALPTASE"/>
</dbReference>
<dbReference type="eggNOG" id="COG0681">
    <property type="taxonomic scope" value="Bacteria"/>
</dbReference>
<keyword evidence="6" id="KW-0735">Signal-anchor</keyword>
<evidence type="ECO:0000256" key="6">
    <source>
        <dbReference type="ARBA" id="ARBA00022968"/>
    </source>
</evidence>
<dbReference type="NCBIfam" id="TIGR02228">
    <property type="entry name" value="sigpep_I_arch"/>
    <property type="match status" value="1"/>
</dbReference>
<keyword evidence="5" id="KW-0256">Endoplasmic reticulum</keyword>